<organism evidence="4 5">
    <name type="scientific">Cyclospora cayetanensis</name>
    <dbReference type="NCBI Taxonomy" id="88456"/>
    <lineage>
        <taxon>Eukaryota</taxon>
        <taxon>Sar</taxon>
        <taxon>Alveolata</taxon>
        <taxon>Apicomplexa</taxon>
        <taxon>Conoidasida</taxon>
        <taxon>Coccidia</taxon>
        <taxon>Eucoccidiorida</taxon>
        <taxon>Eimeriorina</taxon>
        <taxon>Eimeriidae</taxon>
        <taxon>Cyclospora</taxon>
    </lineage>
</organism>
<evidence type="ECO:0000256" key="1">
    <source>
        <dbReference type="SAM" id="MobiDB-lite"/>
    </source>
</evidence>
<dbReference type="Gene3D" id="3.40.50.1820">
    <property type="entry name" value="alpha/beta hydrolase"/>
    <property type="match status" value="1"/>
</dbReference>
<dbReference type="VEuPathDB" id="ToxoDB:LOC34621068"/>
<dbReference type="FunCoup" id="A0A1D3CXQ3">
    <property type="interactions" value="135"/>
</dbReference>
<sequence length="286" mass="31969">MASRFGFGAIFIKLAIIVSVFLALALGLLWAYQEKLLFFPMRAESLSSPNDDPYARRTPTRMNISHRLENLAAMYCETGANILIVDYRGYGKSEGSPSEEGIYKDADAALTFAKQNQTVGKNIFLFGRSLGGAVAIDLAHRRGSEVKGLILENTFTSLEDVIYDLLPGLRHVRCVISALQRMHLESEKKMREINLPTLFISGRSDKLINPLQMDRLYEACGSPLKEKVDIEEGGHNDTWIEGDEAYFMKIKDFMGRVLHLSAEPDGSEKGKKLPTGEDQQASRIIF</sequence>
<dbReference type="AlphaFoldDB" id="A0A1D3CXQ3"/>
<evidence type="ECO:0000259" key="3">
    <source>
        <dbReference type="Pfam" id="PF12146"/>
    </source>
</evidence>
<comment type="caution">
    <text evidence="4">The sequence shown here is derived from an EMBL/GenBank/DDBJ whole genome shotgun (WGS) entry which is preliminary data.</text>
</comment>
<dbReference type="GO" id="GO:0008474">
    <property type="term" value="F:palmitoyl-(protein) hydrolase activity"/>
    <property type="evidence" value="ECO:0007669"/>
    <property type="project" value="TreeGrafter"/>
</dbReference>
<feature type="compositionally biased region" description="Polar residues" evidence="1">
    <location>
        <begin position="277"/>
        <end position="286"/>
    </location>
</feature>
<proteinExistence type="predicted"/>
<dbReference type="InterPro" id="IPR022742">
    <property type="entry name" value="Hydrolase_4"/>
</dbReference>
<gene>
    <name evidence="4" type="ORF">cyc_04548</name>
</gene>
<dbReference type="Pfam" id="PF12146">
    <property type="entry name" value="Hydrolase_4"/>
    <property type="match status" value="1"/>
</dbReference>
<evidence type="ECO:0000313" key="4">
    <source>
        <dbReference type="EMBL" id="OEH75978.1"/>
    </source>
</evidence>
<accession>A0A1D3CXQ3</accession>
<dbReference type="VEuPathDB" id="ToxoDB:cyc_04548"/>
<dbReference type="Proteomes" id="UP000095192">
    <property type="component" value="Unassembled WGS sequence"/>
</dbReference>
<feature type="domain" description="Serine aminopeptidase S33" evidence="3">
    <location>
        <begin position="65"/>
        <end position="160"/>
    </location>
</feature>
<feature type="region of interest" description="Disordered" evidence="1">
    <location>
        <begin position="263"/>
        <end position="286"/>
    </location>
</feature>
<dbReference type="PANTHER" id="PTHR12277:SF81">
    <property type="entry name" value="PROTEIN ABHD13"/>
    <property type="match status" value="1"/>
</dbReference>
<evidence type="ECO:0000256" key="2">
    <source>
        <dbReference type="SAM" id="Phobius"/>
    </source>
</evidence>
<keyword evidence="2" id="KW-0472">Membrane</keyword>
<reference evidence="4 5" key="1">
    <citation type="journal article" date="2016" name="BMC Genomics">
        <title>Comparative genomics reveals Cyclospora cayetanensis possesses coccidia-like metabolism and invasion components but unique surface antigens.</title>
        <authorList>
            <person name="Liu S."/>
            <person name="Wang L."/>
            <person name="Zheng H."/>
            <person name="Xu Z."/>
            <person name="Roellig D.M."/>
            <person name="Li N."/>
            <person name="Frace M.A."/>
            <person name="Tang K."/>
            <person name="Arrowood M.J."/>
            <person name="Moss D.M."/>
            <person name="Zhang L."/>
            <person name="Feng Y."/>
            <person name="Xiao L."/>
        </authorList>
    </citation>
    <scope>NUCLEOTIDE SEQUENCE [LARGE SCALE GENOMIC DNA]</scope>
    <source>
        <strain evidence="4 5">CHN_HEN01</strain>
    </source>
</reference>
<feature type="compositionally biased region" description="Basic and acidic residues" evidence="1">
    <location>
        <begin position="266"/>
        <end position="275"/>
    </location>
</feature>
<keyword evidence="2" id="KW-0812">Transmembrane</keyword>
<keyword evidence="5" id="KW-1185">Reference proteome</keyword>
<dbReference type="InParanoid" id="A0A1D3CXQ3"/>
<dbReference type="InterPro" id="IPR029058">
    <property type="entry name" value="AB_hydrolase_fold"/>
</dbReference>
<protein>
    <submittedName>
        <fullName evidence="4">Phospholipase carboxylesterase domain-containing protein</fullName>
    </submittedName>
</protein>
<dbReference type="PANTHER" id="PTHR12277">
    <property type="entry name" value="ALPHA/BETA HYDROLASE DOMAIN-CONTAINING PROTEIN"/>
    <property type="match status" value="1"/>
</dbReference>
<keyword evidence="2" id="KW-1133">Transmembrane helix</keyword>
<dbReference type="EMBL" id="JROU02001567">
    <property type="protein sequence ID" value="OEH75978.1"/>
    <property type="molecule type" value="Genomic_DNA"/>
</dbReference>
<feature type="transmembrane region" description="Helical" evidence="2">
    <location>
        <begin position="6"/>
        <end position="32"/>
    </location>
</feature>
<evidence type="ECO:0000313" key="5">
    <source>
        <dbReference type="Proteomes" id="UP000095192"/>
    </source>
</evidence>
<dbReference type="GO" id="GO:0016020">
    <property type="term" value="C:membrane"/>
    <property type="evidence" value="ECO:0007669"/>
    <property type="project" value="TreeGrafter"/>
</dbReference>
<dbReference type="SUPFAM" id="SSF53474">
    <property type="entry name" value="alpha/beta-Hydrolases"/>
    <property type="match status" value="1"/>
</dbReference>
<name>A0A1D3CXQ3_9EIME</name>